<dbReference type="Proteomes" id="UP001059596">
    <property type="component" value="Unassembled WGS sequence"/>
</dbReference>
<evidence type="ECO:0000313" key="2">
    <source>
        <dbReference type="Proteomes" id="UP001059596"/>
    </source>
</evidence>
<evidence type="ECO:0000313" key="1">
    <source>
        <dbReference type="EMBL" id="KAI8041526.1"/>
    </source>
</evidence>
<dbReference type="PANTHER" id="PTHR12975">
    <property type="entry name" value="TRANSPORT PROTEIN TRAPP"/>
    <property type="match status" value="1"/>
</dbReference>
<organism evidence="1 2">
    <name type="scientific">Drosophila gunungcola</name>
    <name type="common">fruit fly</name>
    <dbReference type="NCBI Taxonomy" id="103775"/>
    <lineage>
        <taxon>Eukaryota</taxon>
        <taxon>Metazoa</taxon>
        <taxon>Ecdysozoa</taxon>
        <taxon>Arthropoda</taxon>
        <taxon>Hexapoda</taxon>
        <taxon>Insecta</taxon>
        <taxon>Pterygota</taxon>
        <taxon>Neoptera</taxon>
        <taxon>Endopterygota</taxon>
        <taxon>Diptera</taxon>
        <taxon>Brachycera</taxon>
        <taxon>Muscomorpha</taxon>
        <taxon>Ephydroidea</taxon>
        <taxon>Drosophilidae</taxon>
        <taxon>Drosophila</taxon>
        <taxon>Sophophora</taxon>
    </lineage>
</organism>
<dbReference type="PANTHER" id="PTHR12975:SF6">
    <property type="entry name" value="TRAFFICKING PROTEIN PARTICLE COMPLEX SUBUNIT 8"/>
    <property type="match status" value="1"/>
</dbReference>
<dbReference type="InterPro" id="IPR011990">
    <property type="entry name" value="TPR-like_helical_dom_sf"/>
</dbReference>
<dbReference type="InterPro" id="IPR024420">
    <property type="entry name" value="TRAPP_III_complex_Trs85"/>
</dbReference>
<name>A0A9Q0BRI1_9MUSC</name>
<gene>
    <name evidence="1" type="ORF">M5D96_005791</name>
</gene>
<accession>A0A9Q0BRI1</accession>
<comment type="caution">
    <text evidence="1">The sequence shown here is derived from an EMBL/GenBank/DDBJ whole genome shotgun (WGS) entry which is preliminary data.</text>
</comment>
<dbReference type="GO" id="GO:1990072">
    <property type="term" value="C:TRAPPIII protein complex"/>
    <property type="evidence" value="ECO:0007669"/>
    <property type="project" value="TreeGrafter"/>
</dbReference>
<dbReference type="SUPFAM" id="SSF48452">
    <property type="entry name" value="TPR-like"/>
    <property type="match status" value="1"/>
</dbReference>
<reference evidence="1" key="1">
    <citation type="journal article" date="2023" name="Genome Biol. Evol.">
        <title>Long-read-based Genome Assembly of Drosophila gunungcola Reveals Fewer Chemosensory Genes in Flower-breeding Species.</title>
        <authorList>
            <person name="Negi A."/>
            <person name="Liao B.Y."/>
            <person name="Yeh S.D."/>
        </authorList>
    </citation>
    <scope>NUCLEOTIDE SEQUENCE</scope>
    <source>
        <strain evidence="1">Sukarami</strain>
    </source>
</reference>
<protein>
    <submittedName>
        <fullName evidence="1">Uncharacterized protein</fullName>
    </submittedName>
</protein>
<keyword evidence="2" id="KW-1185">Reference proteome</keyword>
<dbReference type="AlphaFoldDB" id="A0A9Q0BRI1"/>
<sequence>MTNEESDLRSALLLEQAAYCFLVTQPPMHRKYAFHIVLAGNRYSRAGQRKHAYRCYRQAYQVFQRREWSLAEDHIQYTVAKQAYMLKQLEEASRSFAHLLRPGSLQSAQQQTSFLKEYIQTQNVS</sequence>
<dbReference type="EMBL" id="JAMKOV010000003">
    <property type="protein sequence ID" value="KAI8041526.1"/>
    <property type="molecule type" value="Genomic_DNA"/>
</dbReference>
<proteinExistence type="predicted"/>